<dbReference type="EMBL" id="LXWW01000054">
    <property type="protein sequence ID" value="OAO16912.1"/>
    <property type="molecule type" value="Genomic_DNA"/>
</dbReference>
<dbReference type="InterPro" id="IPR000629">
    <property type="entry name" value="RNA-helicase_DEAD-box_CS"/>
</dbReference>
<protein>
    <recommendedName>
        <fullName evidence="1">RNA helicase</fullName>
        <ecNumber evidence="1">3.6.4.13</ecNumber>
    </recommendedName>
</protein>
<feature type="compositionally biased region" description="Basic and acidic residues" evidence="8">
    <location>
        <begin position="1"/>
        <end position="13"/>
    </location>
</feature>
<dbReference type="InterPro" id="IPR014001">
    <property type="entry name" value="Helicase_ATP-bd"/>
</dbReference>
<keyword evidence="5" id="KW-0067">ATP-binding</keyword>
<dbReference type="GO" id="GO:0003676">
    <property type="term" value="F:nucleic acid binding"/>
    <property type="evidence" value="ECO:0007669"/>
    <property type="project" value="InterPro"/>
</dbReference>
<evidence type="ECO:0000259" key="11">
    <source>
        <dbReference type="PROSITE" id="PS51195"/>
    </source>
</evidence>
<gene>
    <name evidence="12" type="ORF">AV274_1355</name>
</gene>
<evidence type="ECO:0000256" key="5">
    <source>
        <dbReference type="ARBA" id="ARBA00022840"/>
    </source>
</evidence>
<feature type="domain" description="Helicase ATP-binding" evidence="9">
    <location>
        <begin position="263"/>
        <end position="441"/>
    </location>
</feature>
<dbReference type="SMART" id="SM00490">
    <property type="entry name" value="HELICc"/>
    <property type="match status" value="1"/>
</dbReference>
<evidence type="ECO:0000256" key="6">
    <source>
        <dbReference type="ARBA" id="ARBA00038511"/>
    </source>
</evidence>
<dbReference type="Pfam" id="PF23469">
    <property type="entry name" value="KH_12"/>
    <property type="match status" value="1"/>
</dbReference>
<dbReference type="InterPro" id="IPR014014">
    <property type="entry name" value="RNA_helicase_DEAD_Q_motif"/>
</dbReference>
<dbReference type="PROSITE" id="PS51195">
    <property type="entry name" value="Q_MOTIF"/>
    <property type="match status" value="1"/>
</dbReference>
<keyword evidence="13" id="KW-1185">Reference proteome</keyword>
<evidence type="ECO:0000313" key="12">
    <source>
        <dbReference type="EMBL" id="OAO16912.1"/>
    </source>
</evidence>
<evidence type="ECO:0000256" key="4">
    <source>
        <dbReference type="ARBA" id="ARBA00022806"/>
    </source>
</evidence>
<dbReference type="GO" id="GO:0016787">
    <property type="term" value="F:hydrolase activity"/>
    <property type="evidence" value="ECO:0007669"/>
    <property type="project" value="UniProtKB-KW"/>
</dbReference>
<proteinExistence type="inferred from homology"/>
<evidence type="ECO:0000313" key="13">
    <source>
        <dbReference type="Proteomes" id="UP000078348"/>
    </source>
</evidence>
<dbReference type="GO" id="GO:0005524">
    <property type="term" value="F:ATP binding"/>
    <property type="evidence" value="ECO:0007669"/>
    <property type="project" value="UniProtKB-KW"/>
</dbReference>
<organism evidence="12 13">
    <name type="scientific">Blastocystis sp. subtype 1 (strain ATCC 50177 / NandII)</name>
    <dbReference type="NCBI Taxonomy" id="478820"/>
    <lineage>
        <taxon>Eukaryota</taxon>
        <taxon>Sar</taxon>
        <taxon>Stramenopiles</taxon>
        <taxon>Bigyra</taxon>
        <taxon>Opalozoa</taxon>
        <taxon>Opalinata</taxon>
        <taxon>Blastocystidae</taxon>
        <taxon>Blastocystis</taxon>
    </lineage>
</organism>
<dbReference type="SMART" id="SM00487">
    <property type="entry name" value="DEXDc"/>
    <property type="match status" value="1"/>
</dbReference>
<feature type="region of interest" description="Disordered" evidence="8">
    <location>
        <begin position="1"/>
        <end position="135"/>
    </location>
</feature>
<evidence type="ECO:0000256" key="3">
    <source>
        <dbReference type="ARBA" id="ARBA00022801"/>
    </source>
</evidence>
<dbReference type="InterPro" id="IPR001650">
    <property type="entry name" value="Helicase_C-like"/>
</dbReference>
<dbReference type="InterPro" id="IPR056149">
    <property type="entry name" value="PRP5/DDX46/KHDC4_KH"/>
</dbReference>
<comment type="similarity">
    <text evidence="6">Belongs to the DEAD box helicase family. DDX46/PRP5 subfamily.</text>
</comment>
<dbReference type="FunFam" id="3.40.50.300:FF:000079">
    <property type="entry name" value="probable ATP-dependent RNA helicase DDX17"/>
    <property type="match status" value="1"/>
</dbReference>
<evidence type="ECO:0000259" key="9">
    <source>
        <dbReference type="PROSITE" id="PS51192"/>
    </source>
</evidence>
<accession>A0A196SL36</accession>
<name>A0A196SL36_BLAHN</name>
<dbReference type="SUPFAM" id="SSF52540">
    <property type="entry name" value="P-loop containing nucleoside triphosphate hydrolases"/>
    <property type="match status" value="2"/>
</dbReference>
<dbReference type="PROSITE" id="PS51192">
    <property type="entry name" value="HELICASE_ATP_BIND_1"/>
    <property type="match status" value="1"/>
</dbReference>
<dbReference type="Proteomes" id="UP000078348">
    <property type="component" value="Unassembled WGS sequence"/>
</dbReference>
<dbReference type="Gene3D" id="3.40.50.300">
    <property type="entry name" value="P-loop containing nucleotide triphosphate hydrolases"/>
    <property type="match status" value="2"/>
</dbReference>
<dbReference type="STRING" id="478820.A0A196SL36"/>
<dbReference type="AlphaFoldDB" id="A0A196SL36"/>
<dbReference type="InterPro" id="IPR027417">
    <property type="entry name" value="P-loop_NTPase"/>
</dbReference>
<dbReference type="Pfam" id="PF00270">
    <property type="entry name" value="DEAD"/>
    <property type="match status" value="1"/>
</dbReference>
<feature type="domain" description="Helicase C-terminal" evidence="10">
    <location>
        <begin position="468"/>
        <end position="613"/>
    </location>
</feature>
<dbReference type="CDD" id="cd17953">
    <property type="entry name" value="DEADc_DDX46"/>
    <property type="match status" value="1"/>
</dbReference>
<evidence type="ECO:0000256" key="7">
    <source>
        <dbReference type="PROSITE-ProRule" id="PRU00552"/>
    </source>
</evidence>
<evidence type="ECO:0000256" key="1">
    <source>
        <dbReference type="ARBA" id="ARBA00012552"/>
    </source>
</evidence>
<keyword evidence="3" id="KW-0378">Hydrolase</keyword>
<dbReference type="GO" id="GO:0003724">
    <property type="term" value="F:RNA helicase activity"/>
    <property type="evidence" value="ECO:0007669"/>
    <property type="project" value="UniProtKB-EC"/>
</dbReference>
<dbReference type="Pfam" id="PF00271">
    <property type="entry name" value="Helicase_C"/>
    <property type="match status" value="1"/>
</dbReference>
<feature type="compositionally biased region" description="Basic and acidic residues" evidence="8">
    <location>
        <begin position="92"/>
        <end position="135"/>
    </location>
</feature>
<keyword evidence="2" id="KW-0547">Nucleotide-binding</keyword>
<evidence type="ECO:0000259" key="10">
    <source>
        <dbReference type="PROSITE" id="PS51194"/>
    </source>
</evidence>
<evidence type="ECO:0000256" key="2">
    <source>
        <dbReference type="ARBA" id="ARBA00022741"/>
    </source>
</evidence>
<evidence type="ECO:0000256" key="8">
    <source>
        <dbReference type="SAM" id="MobiDB-lite"/>
    </source>
</evidence>
<dbReference type="PROSITE" id="PS51194">
    <property type="entry name" value="HELICASE_CTER"/>
    <property type="match status" value="1"/>
</dbReference>
<feature type="short sequence motif" description="Q motif" evidence="7">
    <location>
        <begin position="232"/>
        <end position="260"/>
    </location>
</feature>
<feature type="region of interest" description="Disordered" evidence="8">
    <location>
        <begin position="711"/>
        <end position="733"/>
    </location>
</feature>
<dbReference type="OrthoDB" id="196131at2759"/>
<feature type="compositionally biased region" description="Basic and acidic residues" evidence="8">
    <location>
        <begin position="47"/>
        <end position="81"/>
    </location>
</feature>
<dbReference type="CDD" id="cd18787">
    <property type="entry name" value="SF2_C_DEAD"/>
    <property type="match status" value="1"/>
</dbReference>
<reference evidence="12 13" key="1">
    <citation type="submission" date="2016-05" db="EMBL/GenBank/DDBJ databases">
        <title>Nuclear genome of Blastocystis sp. subtype 1 NandII.</title>
        <authorList>
            <person name="Gentekaki E."/>
            <person name="Curtis B."/>
            <person name="Stairs C."/>
            <person name="Eme L."/>
            <person name="Herman E."/>
            <person name="Klimes V."/>
            <person name="Arias M.C."/>
            <person name="Elias M."/>
            <person name="Hilliou F."/>
            <person name="Klute M."/>
            <person name="Malik S.-B."/>
            <person name="Pightling A."/>
            <person name="Rachubinski R."/>
            <person name="Salas D."/>
            <person name="Schlacht A."/>
            <person name="Suga H."/>
            <person name="Archibald J."/>
            <person name="Ball S.G."/>
            <person name="Clark G."/>
            <person name="Dacks J."/>
            <person name="Van Der Giezen M."/>
            <person name="Tsaousis A."/>
            <person name="Roger A."/>
        </authorList>
    </citation>
    <scope>NUCLEOTIDE SEQUENCE [LARGE SCALE GENOMIC DNA]</scope>
    <source>
        <strain evidence="13">ATCC 50177 / NandII</strain>
    </source>
</reference>
<dbReference type="PANTHER" id="PTHR47958">
    <property type="entry name" value="ATP-DEPENDENT RNA HELICASE DBP3"/>
    <property type="match status" value="1"/>
</dbReference>
<feature type="domain" description="DEAD-box RNA helicase Q" evidence="11">
    <location>
        <begin position="232"/>
        <end position="260"/>
    </location>
</feature>
<dbReference type="InterPro" id="IPR011545">
    <property type="entry name" value="DEAD/DEAH_box_helicase_dom"/>
</dbReference>
<dbReference type="EC" id="3.6.4.13" evidence="1"/>
<feature type="compositionally biased region" description="Basic and acidic residues" evidence="8">
    <location>
        <begin position="26"/>
        <end position="35"/>
    </location>
</feature>
<sequence>MPTASNEHEPGEKELEEDDPAANEPATKKEATQETKEEEDEDPLDAFMREINKETEKGMMDSIKKDYDNQKEGEKQEEEKQAAAAPVITLDELMKENAEEQKEENAEEEEKYHEEFKQALQKQREEEEQKEQKEKAQKLINEGLGYTEMQDDYVEEYMDENTELSALEKLQKKIQVKILAPVDHSKIEYIPINKNFYKESPLIARMTDEEIAKLRESWNMTIRGKNYPRPVLTWAQCGLSEKILRVIEKLGYKKPFPIQCQSIPTVMSGREVIAIAKTGSGKTLAYLLPLFRHVLDQPPVKEGDGPIGLILAPARELVAQIYSEASKFCRALGIRITAVYGGTSMTDQINSLKRGSEIIVCTPGRMIEILCLNQGRLVGLNRVSYVVLDEADRMLDMGFEPQIQMILSNARPDRQLVMFSATFPSHVENLARSLLHKPVMIVVGGRTEVAAEVSQTIEVRTKEQKYPRLLQILGEWYDKGLILIFVDKQQKADFLFRDLLRSGYYSFTLHGGMDQQDRDQTIIDFKKKVRTILIATSVAGRGIHVNDLVLVINYDCPNHLEDYVHRVGRTGRAGNKGTAITFITPQEEQYAGDMVKALKQSKSPVPAELQAMADAFEAKVKEGAARHRRSGYATKGFKFDEAEAGEKEVIKNMQRRQVEVENGIISAEEAQQQENDEQTVRDKFNIKLATTATEEEEKGPSMQELLDKIDEEKSDDDDDVFGHRDNDNELMNEDGTVNRKNVKRKGIEIVNSIAAGGGEGMDKLLQAAADSGSVSSTTLMEAIKAVQSIEESIQFNQGIQKLNVNGNIYYFEEVEINDYPQKARYALNNRTEMERIQDWTGAAIGIRGNYVPPGKKPALGSRKLHLYIEADSPAKVTRAKVECLNFLENATKGQTFDTDMIKAYTS</sequence>
<keyword evidence="4 12" id="KW-0347">Helicase</keyword>
<comment type="caution">
    <text evidence="12">The sequence shown here is derived from an EMBL/GenBank/DDBJ whole genome shotgun (WGS) entry which is preliminary data.</text>
</comment>
<dbReference type="PROSITE" id="PS00039">
    <property type="entry name" value="DEAD_ATP_HELICASE"/>
    <property type="match status" value="1"/>
</dbReference>